<organism evidence="9 10">
    <name type="scientific">Geobacter benzoatilyticus</name>
    <dbReference type="NCBI Taxonomy" id="2815309"/>
    <lineage>
        <taxon>Bacteria</taxon>
        <taxon>Pseudomonadati</taxon>
        <taxon>Thermodesulfobacteriota</taxon>
        <taxon>Desulfuromonadia</taxon>
        <taxon>Geobacterales</taxon>
        <taxon>Geobacteraceae</taxon>
        <taxon>Geobacter</taxon>
    </lineage>
</organism>
<gene>
    <name evidence="9" type="ORF">JZM60_13010</name>
</gene>
<protein>
    <submittedName>
        <fullName evidence="9">MgtC/SapB family protein</fullName>
    </submittedName>
</protein>
<feature type="transmembrane region" description="Helical" evidence="7">
    <location>
        <begin position="104"/>
        <end position="137"/>
    </location>
</feature>
<dbReference type="Proteomes" id="UP000663651">
    <property type="component" value="Chromosome"/>
</dbReference>
<keyword evidence="6 7" id="KW-0472">Membrane</keyword>
<reference evidence="9 10" key="1">
    <citation type="submission" date="2021-03" db="EMBL/GenBank/DDBJ databases">
        <title>Geobacter metallireducens gen. nov. sp. nov., a microorganism capable of coupling the complete oxidation of organic compounds to the reduction of iron and other metals.</title>
        <authorList>
            <person name="Li Y."/>
        </authorList>
    </citation>
    <scope>NUCLEOTIDE SEQUENCE [LARGE SCALE GENOMIC DNA]</scope>
    <source>
        <strain evidence="9 10">Jerry-YX</strain>
    </source>
</reference>
<feature type="transmembrane region" description="Helical" evidence="7">
    <location>
        <begin position="36"/>
        <end position="54"/>
    </location>
</feature>
<evidence type="ECO:0000256" key="6">
    <source>
        <dbReference type="ARBA" id="ARBA00023136"/>
    </source>
</evidence>
<dbReference type="InterPro" id="IPR049177">
    <property type="entry name" value="MgtC_SapB_SrpB_YhiD_N"/>
</dbReference>
<evidence type="ECO:0000256" key="4">
    <source>
        <dbReference type="ARBA" id="ARBA00022692"/>
    </source>
</evidence>
<sequence length="225" mass="24333">MEFNLDMIGRLLLASLLGGLIGLEREIHGRPAGFRTHLLVSLGSCLFVAVSLEFHRLYGNFTSAGPVGVDPGRVAAQVVTGIGFLGAGAIIREGSSIRGLTTAACLWIAAAIGLSCGVGLFIVPLVVTTISLATLLLLKRVEGVLNRDRYNAVKVWSDDVAGQLDRIEKILNARQLEIIDLNVERDVDAARIYFEFEVKLNMRDTKGTLVDSLVSVDGVRKVRFD</sequence>
<evidence type="ECO:0000256" key="2">
    <source>
        <dbReference type="ARBA" id="ARBA00009298"/>
    </source>
</evidence>
<keyword evidence="4 7" id="KW-0812">Transmembrane</keyword>
<dbReference type="RefSeq" id="WP_207162866.1">
    <property type="nucleotide sequence ID" value="NZ_CP071382.1"/>
</dbReference>
<feature type="transmembrane region" description="Helical" evidence="7">
    <location>
        <begin position="74"/>
        <end position="92"/>
    </location>
</feature>
<accession>A0ABX7Q1Z2</accession>
<evidence type="ECO:0000256" key="5">
    <source>
        <dbReference type="ARBA" id="ARBA00022989"/>
    </source>
</evidence>
<evidence type="ECO:0000313" key="10">
    <source>
        <dbReference type="Proteomes" id="UP000663651"/>
    </source>
</evidence>
<dbReference type="EMBL" id="CP071382">
    <property type="protein sequence ID" value="QSV45060.1"/>
    <property type="molecule type" value="Genomic_DNA"/>
</dbReference>
<evidence type="ECO:0000256" key="3">
    <source>
        <dbReference type="ARBA" id="ARBA00022475"/>
    </source>
</evidence>
<name>A0ABX7Q1Z2_9BACT</name>
<comment type="similarity">
    <text evidence="2">Belongs to the MgtC/SapB family.</text>
</comment>
<keyword evidence="5 7" id="KW-1133">Transmembrane helix</keyword>
<keyword evidence="3" id="KW-1003">Cell membrane</keyword>
<dbReference type="PANTHER" id="PTHR33778">
    <property type="entry name" value="PROTEIN MGTC"/>
    <property type="match status" value="1"/>
</dbReference>
<evidence type="ECO:0000256" key="1">
    <source>
        <dbReference type="ARBA" id="ARBA00004651"/>
    </source>
</evidence>
<dbReference type="PRINTS" id="PR01837">
    <property type="entry name" value="MGTCSAPBPROT"/>
</dbReference>
<feature type="domain" description="MgtC/SapB/SrpB/YhiD N-terminal" evidence="8">
    <location>
        <begin position="11"/>
        <end position="142"/>
    </location>
</feature>
<dbReference type="InterPro" id="IPR003416">
    <property type="entry name" value="MgtC/SapB/SrpB/YhiD_fam"/>
</dbReference>
<evidence type="ECO:0000256" key="7">
    <source>
        <dbReference type="SAM" id="Phobius"/>
    </source>
</evidence>
<comment type="subcellular location">
    <subcellularLocation>
        <location evidence="1">Cell membrane</location>
        <topology evidence="1">Multi-pass membrane protein</topology>
    </subcellularLocation>
</comment>
<dbReference type="PANTHER" id="PTHR33778:SF1">
    <property type="entry name" value="MAGNESIUM TRANSPORTER YHID-RELATED"/>
    <property type="match status" value="1"/>
</dbReference>
<keyword evidence="10" id="KW-1185">Reference proteome</keyword>
<proteinExistence type="inferred from homology"/>
<dbReference type="Pfam" id="PF02308">
    <property type="entry name" value="MgtC"/>
    <property type="match status" value="1"/>
</dbReference>
<evidence type="ECO:0000313" key="9">
    <source>
        <dbReference type="EMBL" id="QSV45060.1"/>
    </source>
</evidence>
<evidence type="ECO:0000259" key="8">
    <source>
        <dbReference type="Pfam" id="PF02308"/>
    </source>
</evidence>